<comment type="similarity">
    <text evidence="10">Belongs to the glycosyltransferase 8 family. Glycogenin subfamily.</text>
</comment>
<dbReference type="SUPFAM" id="SSF53448">
    <property type="entry name" value="Nucleotide-diphospho-sugar transferases"/>
    <property type="match status" value="1"/>
</dbReference>
<dbReference type="InterPro" id="IPR002495">
    <property type="entry name" value="Glyco_trans_8"/>
</dbReference>
<dbReference type="GO" id="GO:0046872">
    <property type="term" value="F:metal ion binding"/>
    <property type="evidence" value="ECO:0007669"/>
    <property type="project" value="UniProtKB-KW"/>
</dbReference>
<keyword evidence="8" id="KW-0464">Manganese</keyword>
<dbReference type="AlphaFoldDB" id="A0A833RK28"/>
<keyword evidence="6" id="KW-1133">Transmembrane helix</keyword>
<keyword evidence="3 12" id="KW-0808">Transferase</keyword>
<evidence type="ECO:0000256" key="8">
    <source>
        <dbReference type="ARBA" id="ARBA00023211"/>
    </source>
</evidence>
<evidence type="ECO:0000256" key="6">
    <source>
        <dbReference type="ARBA" id="ARBA00022989"/>
    </source>
</evidence>
<dbReference type="EC" id="2.4.1.-" evidence="11"/>
<dbReference type="Proteomes" id="UP000623129">
    <property type="component" value="Unassembled WGS sequence"/>
</dbReference>
<evidence type="ECO:0000256" key="4">
    <source>
        <dbReference type="ARBA" id="ARBA00022692"/>
    </source>
</evidence>
<dbReference type="PANTHER" id="PTHR11183">
    <property type="entry name" value="GLYCOGENIN SUBFAMILY MEMBER"/>
    <property type="match status" value="1"/>
</dbReference>
<name>A0A833RK28_9POAL</name>
<gene>
    <name evidence="12" type="ORF">FCM35_KLT09831</name>
</gene>
<dbReference type="CDD" id="cd02537">
    <property type="entry name" value="GT8_Glycogenin"/>
    <property type="match status" value="1"/>
</dbReference>
<evidence type="ECO:0000313" key="12">
    <source>
        <dbReference type="EMBL" id="KAF3340987.1"/>
    </source>
</evidence>
<comment type="subcellular location">
    <subcellularLocation>
        <location evidence="1">Golgi apparatus membrane</location>
        <topology evidence="1">Single-pass type II membrane protein</topology>
    </subcellularLocation>
</comment>
<evidence type="ECO:0000256" key="3">
    <source>
        <dbReference type="ARBA" id="ARBA00022679"/>
    </source>
</evidence>
<keyword evidence="2" id="KW-0328">Glycosyltransferase</keyword>
<dbReference type="GO" id="GO:0016757">
    <property type="term" value="F:glycosyltransferase activity"/>
    <property type="evidence" value="ECO:0007669"/>
    <property type="project" value="UniProtKB-KW"/>
</dbReference>
<keyword evidence="4" id="KW-0812">Transmembrane</keyword>
<dbReference type="Gene3D" id="3.90.550.10">
    <property type="entry name" value="Spore Coat Polysaccharide Biosynthesis Protein SpsA, Chain A"/>
    <property type="match status" value="1"/>
</dbReference>
<evidence type="ECO:0000256" key="11">
    <source>
        <dbReference type="RuleBase" id="RU362027"/>
    </source>
</evidence>
<keyword evidence="9" id="KW-0961">Cell wall biogenesis/degradation</keyword>
<protein>
    <recommendedName>
        <fullName evidence="11">Hexosyltransferase</fullName>
        <ecNumber evidence="11">2.4.1.-</ecNumber>
    </recommendedName>
</protein>
<dbReference type="InterPro" id="IPR050587">
    <property type="entry name" value="GNT1/Glycosyltrans_8"/>
</dbReference>
<proteinExistence type="inferred from homology"/>
<keyword evidence="13" id="KW-1185">Reference proteome</keyword>
<comment type="caution">
    <text evidence="12">The sequence shown here is derived from an EMBL/GenBank/DDBJ whole genome shotgun (WGS) entry which is preliminary data.</text>
</comment>
<dbReference type="EMBL" id="SWLB01000002">
    <property type="protein sequence ID" value="KAF3340987.1"/>
    <property type="molecule type" value="Genomic_DNA"/>
</dbReference>
<keyword evidence="7" id="KW-0472">Membrane</keyword>
<evidence type="ECO:0000256" key="1">
    <source>
        <dbReference type="ARBA" id="ARBA00004323"/>
    </source>
</evidence>
<dbReference type="GO" id="GO:0000139">
    <property type="term" value="C:Golgi membrane"/>
    <property type="evidence" value="ECO:0007669"/>
    <property type="project" value="UniProtKB-SubCell"/>
</dbReference>
<organism evidence="12 13">
    <name type="scientific">Carex littledalei</name>
    <dbReference type="NCBI Taxonomy" id="544730"/>
    <lineage>
        <taxon>Eukaryota</taxon>
        <taxon>Viridiplantae</taxon>
        <taxon>Streptophyta</taxon>
        <taxon>Embryophyta</taxon>
        <taxon>Tracheophyta</taxon>
        <taxon>Spermatophyta</taxon>
        <taxon>Magnoliopsida</taxon>
        <taxon>Liliopsida</taxon>
        <taxon>Poales</taxon>
        <taxon>Cyperaceae</taxon>
        <taxon>Cyperoideae</taxon>
        <taxon>Cariceae</taxon>
        <taxon>Carex</taxon>
        <taxon>Carex subgen. Euthyceras</taxon>
    </lineage>
</organism>
<dbReference type="InterPro" id="IPR029044">
    <property type="entry name" value="Nucleotide-diphossugar_trans"/>
</dbReference>
<sequence length="645" mass="74465">MEIYLGFESDAVCLRSTAVMGLSPGATETRHRNGCIFDEAAKRPTPKIKVLREVEKINIFISERSPNCKFGYLKLLLFSIIGGAFFTFVHGPRQYHEHSPLPSHRFLDVRWIYDSDKLDPPYESSVSINWDNISKAVENLATENPGNFTIGLLNFNMSEFDSWQQTLPDSKISVVALEHAESSVTWEKLYPEWIDEEEEEEIPSCPTLPDPKFDPGLKFDIVAVKLPCNRSKSNWSRDVARLHLQLSAAKLAVASARKNSPVHVLFITDCFPMPNLFGCKHMVKREENVWLYEPDVRLLKEKLRLPIGSCELAVPFSAKARLYSVDRHREAYATILHSADAYVCGAIAVAQSIRQAGSTRDLVILVDSSISSEQRAGLQSAGWKVRTIERIRNPKANQNAYNEWNYSKFRLWQLTDYDKIIFIDADLLILRNIDFLFAMPEISATQNNASLFNSGVMVIEPCNCTFNLLMENIDDIHSYNGGDQGYLNEIFTWWHRIPKQMNFLKHFWVGDKEEVKVKKTRLFGAEPPVLYVLHYLGLKPWLCYRDYDCNWNVPCMRHFASDVAHAKWWKVHDKMPRDLQSFCALQTRQKAGLEWDRRQAEKANFSDRHWKQKINDSRLKLCHDKYCDWEAMLLNWGKPDPGKKT</sequence>
<evidence type="ECO:0000313" key="13">
    <source>
        <dbReference type="Proteomes" id="UP000623129"/>
    </source>
</evidence>
<evidence type="ECO:0000256" key="10">
    <source>
        <dbReference type="ARBA" id="ARBA00038162"/>
    </source>
</evidence>
<evidence type="ECO:0000256" key="5">
    <source>
        <dbReference type="ARBA" id="ARBA00022723"/>
    </source>
</evidence>
<accession>A0A833RK28</accession>
<evidence type="ECO:0000256" key="7">
    <source>
        <dbReference type="ARBA" id="ARBA00023136"/>
    </source>
</evidence>
<dbReference type="FunFam" id="3.90.550.10:FF:000018">
    <property type="entry name" value="Hexosyltransferase"/>
    <property type="match status" value="1"/>
</dbReference>
<dbReference type="Pfam" id="PF01501">
    <property type="entry name" value="Glyco_transf_8"/>
    <property type="match status" value="1"/>
</dbReference>
<reference evidence="12" key="1">
    <citation type="submission" date="2020-01" db="EMBL/GenBank/DDBJ databases">
        <title>Genome sequence of Kobresia littledalei, the first chromosome-level genome in the family Cyperaceae.</title>
        <authorList>
            <person name="Qu G."/>
        </authorList>
    </citation>
    <scope>NUCLEOTIDE SEQUENCE</scope>
    <source>
        <strain evidence="12">C.B.Clarke</strain>
        <tissue evidence="12">Leaf</tissue>
    </source>
</reference>
<evidence type="ECO:0000256" key="2">
    <source>
        <dbReference type="ARBA" id="ARBA00022676"/>
    </source>
</evidence>
<keyword evidence="5" id="KW-0479">Metal-binding</keyword>
<evidence type="ECO:0000256" key="9">
    <source>
        <dbReference type="ARBA" id="ARBA00023316"/>
    </source>
</evidence>
<dbReference type="GO" id="GO:0071555">
    <property type="term" value="P:cell wall organization"/>
    <property type="evidence" value="ECO:0007669"/>
    <property type="project" value="UniProtKB-KW"/>
</dbReference>
<dbReference type="OrthoDB" id="2014201at2759"/>